<dbReference type="AlphaFoldDB" id="A0AAE1DSI9"/>
<protein>
    <submittedName>
        <fullName evidence="1">Uncharacterized protein</fullName>
    </submittedName>
</protein>
<evidence type="ECO:0000313" key="1">
    <source>
        <dbReference type="EMBL" id="KAK3780720.1"/>
    </source>
</evidence>
<evidence type="ECO:0000313" key="2">
    <source>
        <dbReference type="Proteomes" id="UP001283361"/>
    </source>
</evidence>
<sequence length="116" mass="13320">MLYSDVHTAAYISFLFGQCSYRAKYLIHNVPTVGILCFEKPVKCQDDWLPNCSPIICQYGVDLLLDSDCSQDFNGFWAVNENYSHEAEWQKSYVIGMVQAYTPTADEDKKIVEYVL</sequence>
<name>A0AAE1DSI9_9GAST</name>
<proteinExistence type="predicted"/>
<accession>A0AAE1DSI9</accession>
<keyword evidence="2" id="KW-1185">Reference proteome</keyword>
<gene>
    <name evidence="1" type="ORF">RRG08_050686</name>
</gene>
<reference evidence="1" key="1">
    <citation type="journal article" date="2023" name="G3 (Bethesda)">
        <title>A reference genome for the long-term kleptoplast-retaining sea slug Elysia crispata morphotype clarki.</title>
        <authorList>
            <person name="Eastman K.E."/>
            <person name="Pendleton A.L."/>
            <person name="Shaikh M.A."/>
            <person name="Suttiyut T."/>
            <person name="Ogas R."/>
            <person name="Tomko P."/>
            <person name="Gavelis G."/>
            <person name="Widhalm J.R."/>
            <person name="Wisecaver J.H."/>
        </authorList>
    </citation>
    <scope>NUCLEOTIDE SEQUENCE</scope>
    <source>
        <strain evidence="1">ECLA1</strain>
    </source>
</reference>
<dbReference type="Proteomes" id="UP001283361">
    <property type="component" value="Unassembled WGS sequence"/>
</dbReference>
<organism evidence="1 2">
    <name type="scientific">Elysia crispata</name>
    <name type="common">lettuce slug</name>
    <dbReference type="NCBI Taxonomy" id="231223"/>
    <lineage>
        <taxon>Eukaryota</taxon>
        <taxon>Metazoa</taxon>
        <taxon>Spiralia</taxon>
        <taxon>Lophotrochozoa</taxon>
        <taxon>Mollusca</taxon>
        <taxon>Gastropoda</taxon>
        <taxon>Heterobranchia</taxon>
        <taxon>Euthyneura</taxon>
        <taxon>Panpulmonata</taxon>
        <taxon>Sacoglossa</taxon>
        <taxon>Placobranchoidea</taxon>
        <taxon>Plakobranchidae</taxon>
        <taxon>Elysia</taxon>
    </lineage>
</organism>
<comment type="caution">
    <text evidence="1">The sequence shown here is derived from an EMBL/GenBank/DDBJ whole genome shotgun (WGS) entry which is preliminary data.</text>
</comment>
<dbReference type="EMBL" id="JAWDGP010002692">
    <property type="protein sequence ID" value="KAK3780720.1"/>
    <property type="molecule type" value="Genomic_DNA"/>
</dbReference>